<comment type="caution">
    <text evidence="3">The sequence shown here is derived from an EMBL/GenBank/DDBJ whole genome shotgun (WGS) entry which is preliminary data.</text>
</comment>
<evidence type="ECO:0000313" key="4">
    <source>
        <dbReference type="Proteomes" id="UP000499080"/>
    </source>
</evidence>
<sequence>MEALIVFCRNPGRCKKDRHSLNVKTLFHWYSRVQSIVSTNSFHVRSSYVWVSADSVAAMSHKTCLELILIPLLAIAFLHYAAAEVPCSPSVFKCVNTGECIQRSQFCDNTTDCKDRSDEYFCALHEDEFVEEIHQLKKGKSDSPTDKLSQLRPFLDEDCPLSVGGKLANANIPYRVNHPYIFPKTHCMTSLRVRYYHTKYLHEGIKLLNSTIKLTYWIIGVRSVIRITVKDCVTCARFPTELSNQIMDDLLSLGVNPGSAFLKSDTDFCEPLLITPRCESGMKPLKMYVCVFVCFTTKAIHLELVSDLSS</sequence>
<dbReference type="SUPFAM" id="SSF57424">
    <property type="entry name" value="LDL receptor-like module"/>
    <property type="match status" value="1"/>
</dbReference>
<organism evidence="3 4">
    <name type="scientific">Araneus ventricosus</name>
    <name type="common">Orbweaver spider</name>
    <name type="synonym">Epeira ventricosa</name>
    <dbReference type="NCBI Taxonomy" id="182803"/>
    <lineage>
        <taxon>Eukaryota</taxon>
        <taxon>Metazoa</taxon>
        <taxon>Ecdysozoa</taxon>
        <taxon>Arthropoda</taxon>
        <taxon>Chelicerata</taxon>
        <taxon>Arachnida</taxon>
        <taxon>Araneae</taxon>
        <taxon>Araneomorphae</taxon>
        <taxon>Entelegynae</taxon>
        <taxon>Araneoidea</taxon>
        <taxon>Araneidae</taxon>
        <taxon>Araneus</taxon>
    </lineage>
</organism>
<comment type="caution">
    <text evidence="2">Lacks conserved residue(s) required for the propagation of feature annotation.</text>
</comment>
<dbReference type="Gene3D" id="4.10.400.10">
    <property type="entry name" value="Low-density Lipoprotein Receptor"/>
    <property type="match status" value="1"/>
</dbReference>
<feature type="disulfide bond" evidence="2">
    <location>
        <begin position="107"/>
        <end position="122"/>
    </location>
</feature>
<dbReference type="InterPro" id="IPR002172">
    <property type="entry name" value="LDrepeatLR_classA_rpt"/>
</dbReference>
<dbReference type="CDD" id="cd00112">
    <property type="entry name" value="LDLa"/>
    <property type="match status" value="1"/>
</dbReference>
<evidence type="ECO:0000256" key="2">
    <source>
        <dbReference type="PROSITE-ProRule" id="PRU00124"/>
    </source>
</evidence>
<evidence type="ECO:0000256" key="1">
    <source>
        <dbReference type="ARBA" id="ARBA00023157"/>
    </source>
</evidence>
<name>A0A4Y2KCR5_ARAVE</name>
<evidence type="ECO:0000313" key="3">
    <source>
        <dbReference type="EMBL" id="GBM99356.1"/>
    </source>
</evidence>
<dbReference type="InterPro" id="IPR023415">
    <property type="entry name" value="LDLR_class-A_CS"/>
</dbReference>
<dbReference type="PROSITE" id="PS01209">
    <property type="entry name" value="LDLRA_1"/>
    <property type="match status" value="1"/>
</dbReference>
<keyword evidence="4" id="KW-1185">Reference proteome</keyword>
<dbReference type="PANTHER" id="PTHR47331:SF2">
    <property type="match status" value="1"/>
</dbReference>
<dbReference type="PROSITE" id="PS50068">
    <property type="entry name" value="LDLRA_2"/>
    <property type="match status" value="1"/>
</dbReference>
<dbReference type="PANTHER" id="PTHR47331">
    <property type="entry name" value="PHD-TYPE DOMAIN-CONTAINING PROTEIN"/>
    <property type="match status" value="1"/>
</dbReference>
<dbReference type="OrthoDB" id="6434642at2759"/>
<keyword evidence="1 2" id="KW-1015">Disulfide bond</keyword>
<dbReference type="SMART" id="SM00192">
    <property type="entry name" value="LDLa"/>
    <property type="match status" value="1"/>
</dbReference>
<proteinExistence type="predicted"/>
<accession>A0A4Y2KCR5</accession>
<gene>
    <name evidence="3" type="ORF">AVEN_124421_1</name>
</gene>
<dbReference type="InterPro" id="IPR036055">
    <property type="entry name" value="LDL_receptor-like_sf"/>
</dbReference>
<reference evidence="3 4" key="1">
    <citation type="journal article" date="2019" name="Sci. Rep.">
        <title>Orb-weaving spider Araneus ventricosus genome elucidates the spidroin gene catalogue.</title>
        <authorList>
            <person name="Kono N."/>
            <person name="Nakamura H."/>
            <person name="Ohtoshi R."/>
            <person name="Moran D.A.P."/>
            <person name="Shinohara A."/>
            <person name="Yoshida Y."/>
            <person name="Fujiwara M."/>
            <person name="Mori M."/>
            <person name="Tomita M."/>
            <person name="Arakawa K."/>
        </authorList>
    </citation>
    <scope>NUCLEOTIDE SEQUENCE [LARGE SCALE GENOMIC DNA]</scope>
</reference>
<protein>
    <submittedName>
        <fullName evidence="3">Uncharacterized protein</fullName>
    </submittedName>
</protein>
<dbReference type="AlphaFoldDB" id="A0A4Y2KCR5"/>
<dbReference type="Pfam" id="PF00057">
    <property type="entry name" value="Ldl_recept_a"/>
    <property type="match status" value="1"/>
</dbReference>
<dbReference type="Proteomes" id="UP000499080">
    <property type="component" value="Unassembled WGS sequence"/>
</dbReference>
<dbReference type="EMBL" id="BGPR01004409">
    <property type="protein sequence ID" value="GBM99356.1"/>
    <property type="molecule type" value="Genomic_DNA"/>
</dbReference>